<evidence type="ECO:0000313" key="2">
    <source>
        <dbReference type="EMBL" id="KAJ3831959.1"/>
    </source>
</evidence>
<evidence type="ECO:0000313" key="3">
    <source>
        <dbReference type="Proteomes" id="UP001163846"/>
    </source>
</evidence>
<name>A0AA38U411_9AGAR</name>
<accession>A0AA38U411</accession>
<comment type="caution">
    <text evidence="2">The sequence shown here is derived from an EMBL/GenBank/DDBJ whole genome shotgun (WGS) entry which is preliminary data.</text>
</comment>
<protein>
    <submittedName>
        <fullName evidence="2">Uncharacterized protein</fullName>
    </submittedName>
</protein>
<dbReference type="EMBL" id="MU807141">
    <property type="protein sequence ID" value="KAJ3831959.1"/>
    <property type="molecule type" value="Genomic_DNA"/>
</dbReference>
<organism evidence="2 3">
    <name type="scientific">Lentinula raphanica</name>
    <dbReference type="NCBI Taxonomy" id="153919"/>
    <lineage>
        <taxon>Eukaryota</taxon>
        <taxon>Fungi</taxon>
        <taxon>Dikarya</taxon>
        <taxon>Basidiomycota</taxon>
        <taxon>Agaricomycotina</taxon>
        <taxon>Agaricomycetes</taxon>
        <taxon>Agaricomycetidae</taxon>
        <taxon>Agaricales</taxon>
        <taxon>Marasmiineae</taxon>
        <taxon>Omphalotaceae</taxon>
        <taxon>Lentinula</taxon>
    </lineage>
</organism>
<proteinExistence type="predicted"/>
<dbReference type="Proteomes" id="UP001163846">
    <property type="component" value="Unassembled WGS sequence"/>
</dbReference>
<reference evidence="2" key="1">
    <citation type="submission" date="2022-08" db="EMBL/GenBank/DDBJ databases">
        <authorList>
            <consortium name="DOE Joint Genome Institute"/>
            <person name="Min B."/>
            <person name="Riley R."/>
            <person name="Sierra-Patev S."/>
            <person name="Naranjo-Ortiz M."/>
            <person name="Looney B."/>
            <person name="Konkel Z."/>
            <person name="Slot J.C."/>
            <person name="Sakamoto Y."/>
            <person name="Steenwyk J.L."/>
            <person name="Rokas A."/>
            <person name="Carro J."/>
            <person name="Camarero S."/>
            <person name="Ferreira P."/>
            <person name="Molpeceres G."/>
            <person name="Ruiz-Duenas F.J."/>
            <person name="Serrano A."/>
            <person name="Henrissat B."/>
            <person name="Drula E."/>
            <person name="Hughes K.W."/>
            <person name="Mata J.L."/>
            <person name="Ishikawa N.K."/>
            <person name="Vargas-Isla R."/>
            <person name="Ushijima S."/>
            <person name="Smith C.A."/>
            <person name="Ahrendt S."/>
            <person name="Andreopoulos W."/>
            <person name="He G."/>
            <person name="Labutti K."/>
            <person name="Lipzen A."/>
            <person name="Ng V."/>
            <person name="Sandor L."/>
            <person name="Barry K."/>
            <person name="Martinez A.T."/>
            <person name="Xiao Y."/>
            <person name="Gibbons J.G."/>
            <person name="Terashima K."/>
            <person name="Hibbett D.S."/>
            <person name="Grigoriev I.V."/>
        </authorList>
    </citation>
    <scope>NUCLEOTIDE SEQUENCE</scope>
    <source>
        <strain evidence="2">TFB9207</strain>
    </source>
</reference>
<sequence>MTASAPSGPAPVSNAVVLTSETPDLGAQFKKEQNRTRNVFPAAVWTSLGQHLVALGHQSYTNEQLRDRLRFIMKHNHSLSHTTVIPAAPVPDSSLSSTQTDIIPLSTFTSSAVSASPMLSVPDRAAWNFSSEAALIAFLVKSKEDGLMSENNFKNKVYTQAATHLVTLGFNFKSAQVLVGIMPAVWDIRKLALFAKALSLIMMIAAMVGHSAATGVMALSSENSAQNLQHEDSESSGDNDEEDKSDSDSPEPNSKASKKRHAIPPVTPARKRVRTSASAQALESMSFAVTTLTDGLASGSLLALPSTDSPAKKREVFDVVRAEEGLSPYSLAKARRVFRGSGELAREYLSFNSTKEAEISACHLWLVDEMERV</sequence>
<feature type="region of interest" description="Disordered" evidence="1">
    <location>
        <begin position="223"/>
        <end position="275"/>
    </location>
</feature>
<gene>
    <name evidence="2" type="ORF">F5878DRAFT_647183</name>
</gene>
<dbReference type="AlphaFoldDB" id="A0AA38U411"/>
<evidence type="ECO:0000256" key="1">
    <source>
        <dbReference type="SAM" id="MobiDB-lite"/>
    </source>
</evidence>
<keyword evidence="3" id="KW-1185">Reference proteome</keyword>
<feature type="compositionally biased region" description="Acidic residues" evidence="1">
    <location>
        <begin position="234"/>
        <end position="249"/>
    </location>
</feature>